<dbReference type="AlphaFoldDB" id="A0A0C3A8G3"/>
<evidence type="ECO:0000313" key="4">
    <source>
        <dbReference type="Proteomes" id="UP000054097"/>
    </source>
</evidence>
<gene>
    <name evidence="3" type="ORF">M408DRAFT_118058</name>
</gene>
<organism evidence="3 4">
    <name type="scientific">Serendipita vermifera MAFF 305830</name>
    <dbReference type="NCBI Taxonomy" id="933852"/>
    <lineage>
        <taxon>Eukaryota</taxon>
        <taxon>Fungi</taxon>
        <taxon>Dikarya</taxon>
        <taxon>Basidiomycota</taxon>
        <taxon>Agaricomycotina</taxon>
        <taxon>Agaricomycetes</taxon>
        <taxon>Sebacinales</taxon>
        <taxon>Serendipitaceae</taxon>
        <taxon>Serendipita</taxon>
    </lineage>
</organism>
<feature type="region of interest" description="Disordered" evidence="1">
    <location>
        <begin position="76"/>
        <end position="99"/>
    </location>
</feature>
<feature type="region of interest" description="Disordered" evidence="1">
    <location>
        <begin position="130"/>
        <end position="211"/>
    </location>
</feature>
<feature type="compositionally biased region" description="Polar residues" evidence="1">
    <location>
        <begin position="130"/>
        <end position="139"/>
    </location>
</feature>
<reference evidence="3 4" key="1">
    <citation type="submission" date="2014-04" db="EMBL/GenBank/DDBJ databases">
        <authorList>
            <consortium name="DOE Joint Genome Institute"/>
            <person name="Kuo A."/>
            <person name="Zuccaro A."/>
            <person name="Kohler A."/>
            <person name="Nagy L.G."/>
            <person name="Floudas D."/>
            <person name="Copeland A."/>
            <person name="Barry K.W."/>
            <person name="Cichocki N."/>
            <person name="Veneault-Fourrey C."/>
            <person name="LaButti K."/>
            <person name="Lindquist E.A."/>
            <person name="Lipzen A."/>
            <person name="Lundell T."/>
            <person name="Morin E."/>
            <person name="Murat C."/>
            <person name="Sun H."/>
            <person name="Tunlid A."/>
            <person name="Henrissat B."/>
            <person name="Grigoriev I.V."/>
            <person name="Hibbett D.S."/>
            <person name="Martin F."/>
            <person name="Nordberg H.P."/>
            <person name="Cantor M.N."/>
            <person name="Hua S.X."/>
        </authorList>
    </citation>
    <scope>NUCLEOTIDE SEQUENCE [LARGE SCALE GENOMIC DNA]</scope>
    <source>
        <strain evidence="3 4">MAFF 305830</strain>
    </source>
</reference>
<keyword evidence="2" id="KW-0732">Signal</keyword>
<feature type="signal peptide" evidence="2">
    <location>
        <begin position="1"/>
        <end position="18"/>
    </location>
</feature>
<evidence type="ECO:0000313" key="3">
    <source>
        <dbReference type="EMBL" id="KIM20930.1"/>
    </source>
</evidence>
<protein>
    <submittedName>
        <fullName evidence="3">Uncharacterized protein</fullName>
    </submittedName>
</protein>
<keyword evidence="4" id="KW-1185">Reference proteome</keyword>
<reference evidence="4" key="2">
    <citation type="submission" date="2015-01" db="EMBL/GenBank/DDBJ databases">
        <title>Evolutionary Origins and Diversification of the Mycorrhizal Mutualists.</title>
        <authorList>
            <consortium name="DOE Joint Genome Institute"/>
            <consortium name="Mycorrhizal Genomics Consortium"/>
            <person name="Kohler A."/>
            <person name="Kuo A."/>
            <person name="Nagy L.G."/>
            <person name="Floudas D."/>
            <person name="Copeland A."/>
            <person name="Barry K.W."/>
            <person name="Cichocki N."/>
            <person name="Veneault-Fourrey C."/>
            <person name="LaButti K."/>
            <person name="Lindquist E.A."/>
            <person name="Lipzen A."/>
            <person name="Lundell T."/>
            <person name="Morin E."/>
            <person name="Murat C."/>
            <person name="Riley R."/>
            <person name="Ohm R."/>
            <person name="Sun H."/>
            <person name="Tunlid A."/>
            <person name="Henrissat B."/>
            <person name="Grigoriev I.V."/>
            <person name="Hibbett D.S."/>
            <person name="Martin F."/>
        </authorList>
    </citation>
    <scope>NUCLEOTIDE SEQUENCE [LARGE SCALE GENOMIC DNA]</scope>
    <source>
        <strain evidence="4">MAFF 305830</strain>
    </source>
</reference>
<dbReference type="Proteomes" id="UP000054097">
    <property type="component" value="Unassembled WGS sequence"/>
</dbReference>
<name>A0A0C3A8G3_SERVB</name>
<accession>A0A0C3A8G3</accession>
<sequence length="211" mass="22690">MHFTLITVLAAVATQSLAAPLPASYEIENLVARTDSKQTWRDAIRRVAGGAPDTVLNVPMQSNMASVVQKAVKLAKGGKPPSAPQGRLPSPFVPPRLPTSSNFARLQQALNTPRKSAFLPPLNKNKGINLQASQKSKANTPKAKGSGKGKTSAKSSGKGRSNAKAPGQKKPYVRKVTPAHKRKTVFRKTKASSKPRKRDLEARDLDIDELN</sequence>
<evidence type="ECO:0000256" key="2">
    <source>
        <dbReference type="SAM" id="SignalP"/>
    </source>
</evidence>
<dbReference type="EMBL" id="KN824400">
    <property type="protein sequence ID" value="KIM20930.1"/>
    <property type="molecule type" value="Genomic_DNA"/>
</dbReference>
<evidence type="ECO:0000256" key="1">
    <source>
        <dbReference type="SAM" id="MobiDB-lite"/>
    </source>
</evidence>
<feature type="compositionally biased region" description="Basic residues" evidence="1">
    <location>
        <begin position="171"/>
        <end position="197"/>
    </location>
</feature>
<dbReference type="HOGENOM" id="CLU_1316121_0_0_1"/>
<feature type="chain" id="PRO_5002175221" evidence="2">
    <location>
        <begin position="19"/>
        <end position="211"/>
    </location>
</feature>
<proteinExistence type="predicted"/>
<feature type="compositionally biased region" description="Low complexity" evidence="1">
    <location>
        <begin position="149"/>
        <end position="160"/>
    </location>
</feature>